<dbReference type="Proteomes" id="UP000011713">
    <property type="component" value="Unassembled WGS sequence"/>
</dbReference>
<organism evidence="1 2">
    <name type="scientific">Hyaloperonospora arabidopsidis (strain Emoy2)</name>
    <name type="common">Downy mildew agent</name>
    <name type="synonym">Peronospora arabidopsidis</name>
    <dbReference type="NCBI Taxonomy" id="559515"/>
    <lineage>
        <taxon>Eukaryota</taxon>
        <taxon>Sar</taxon>
        <taxon>Stramenopiles</taxon>
        <taxon>Oomycota</taxon>
        <taxon>Peronosporomycetes</taxon>
        <taxon>Peronosporales</taxon>
        <taxon>Peronosporaceae</taxon>
        <taxon>Hyaloperonospora</taxon>
    </lineage>
</organism>
<evidence type="ECO:0000313" key="2">
    <source>
        <dbReference type="Proteomes" id="UP000011713"/>
    </source>
</evidence>
<keyword evidence="2" id="KW-1185">Reference proteome</keyword>
<dbReference type="HOGENOM" id="CLU_2965753_0_0_1"/>
<reference evidence="2" key="1">
    <citation type="journal article" date="2010" name="Science">
        <title>Signatures of adaptation to obligate biotrophy in the Hyaloperonospora arabidopsidis genome.</title>
        <authorList>
            <person name="Baxter L."/>
            <person name="Tripathy S."/>
            <person name="Ishaque N."/>
            <person name="Boot N."/>
            <person name="Cabral A."/>
            <person name="Kemen E."/>
            <person name="Thines M."/>
            <person name="Ah-Fong A."/>
            <person name="Anderson R."/>
            <person name="Badejoko W."/>
            <person name="Bittner-Eddy P."/>
            <person name="Boore J.L."/>
            <person name="Chibucos M.C."/>
            <person name="Coates M."/>
            <person name="Dehal P."/>
            <person name="Delehaunty K."/>
            <person name="Dong S."/>
            <person name="Downton P."/>
            <person name="Dumas B."/>
            <person name="Fabro G."/>
            <person name="Fronick C."/>
            <person name="Fuerstenberg S.I."/>
            <person name="Fulton L."/>
            <person name="Gaulin E."/>
            <person name="Govers F."/>
            <person name="Hughes L."/>
            <person name="Humphray S."/>
            <person name="Jiang R.H."/>
            <person name="Judelson H."/>
            <person name="Kamoun S."/>
            <person name="Kyung K."/>
            <person name="Meijer H."/>
            <person name="Minx P."/>
            <person name="Morris P."/>
            <person name="Nelson J."/>
            <person name="Phuntumart V."/>
            <person name="Qutob D."/>
            <person name="Rehmany A."/>
            <person name="Rougon-Cardoso A."/>
            <person name="Ryden P."/>
            <person name="Torto-Alalibo T."/>
            <person name="Studholme D."/>
            <person name="Wang Y."/>
            <person name="Win J."/>
            <person name="Wood J."/>
            <person name="Clifton S.W."/>
            <person name="Rogers J."/>
            <person name="Van den Ackerveken G."/>
            <person name="Jones J.D."/>
            <person name="McDowell J.M."/>
            <person name="Beynon J."/>
            <person name="Tyler B.M."/>
        </authorList>
    </citation>
    <scope>NUCLEOTIDE SEQUENCE [LARGE SCALE GENOMIC DNA]</scope>
    <source>
        <strain evidence="2">Emoy2</strain>
    </source>
</reference>
<dbReference type="EMBL" id="JH598039">
    <property type="status" value="NOT_ANNOTATED_CDS"/>
    <property type="molecule type" value="Genomic_DNA"/>
</dbReference>
<reference evidence="1" key="2">
    <citation type="submission" date="2015-06" db="UniProtKB">
        <authorList>
            <consortium name="EnsemblProtists"/>
        </authorList>
    </citation>
    <scope>IDENTIFICATION</scope>
    <source>
        <strain evidence="1">Emoy2</strain>
    </source>
</reference>
<accession>M4BYA8</accession>
<protein>
    <submittedName>
        <fullName evidence="1">Uncharacterized protein</fullName>
    </submittedName>
</protein>
<dbReference type="AlphaFoldDB" id="M4BYA8"/>
<dbReference type="InParanoid" id="M4BYA8"/>
<proteinExistence type="predicted"/>
<dbReference type="VEuPathDB" id="FungiDB:HpaG811540"/>
<sequence length="59" mass="6435">MYLGIELDDEAPGFKSTQESMCSCIYLLGRADLLQLHFSGVEAGKMTQHPTRLCGGSDI</sequence>
<evidence type="ECO:0000313" key="1">
    <source>
        <dbReference type="EnsemblProtists" id="HpaP811540"/>
    </source>
</evidence>
<name>M4BYA8_HYAAE</name>
<dbReference type="EnsemblProtists" id="HpaT811540">
    <property type="protein sequence ID" value="HpaP811540"/>
    <property type="gene ID" value="HpaG811540"/>
</dbReference>